<gene>
    <name evidence="8" type="ORF">KI810_05545</name>
</gene>
<keyword evidence="4 7" id="KW-0812">Transmembrane</keyword>
<feature type="transmembrane region" description="Helical" evidence="7">
    <location>
        <begin position="288"/>
        <end position="307"/>
    </location>
</feature>
<evidence type="ECO:0000313" key="8">
    <source>
        <dbReference type="EMBL" id="MBT0652510.1"/>
    </source>
</evidence>
<feature type="transmembrane region" description="Helical" evidence="7">
    <location>
        <begin position="248"/>
        <end position="267"/>
    </location>
</feature>
<name>A0ABS5SAW2_9BACT</name>
<feature type="transmembrane region" description="Helical" evidence="7">
    <location>
        <begin position="77"/>
        <end position="98"/>
    </location>
</feature>
<feature type="transmembrane region" description="Helical" evidence="7">
    <location>
        <begin position="223"/>
        <end position="242"/>
    </location>
</feature>
<dbReference type="PANTHER" id="PTHR30106">
    <property type="entry name" value="INNER MEMBRANE PROTEIN YEIH-RELATED"/>
    <property type="match status" value="1"/>
</dbReference>
<keyword evidence="9" id="KW-1185">Reference proteome</keyword>
<organism evidence="8 9">
    <name type="scientific">Geomobilimonas luticola</name>
    <dbReference type="NCBI Taxonomy" id="1114878"/>
    <lineage>
        <taxon>Bacteria</taxon>
        <taxon>Pseudomonadati</taxon>
        <taxon>Thermodesulfobacteriota</taxon>
        <taxon>Desulfuromonadia</taxon>
        <taxon>Geobacterales</taxon>
        <taxon>Geobacteraceae</taxon>
        <taxon>Geomobilimonas</taxon>
    </lineage>
</organism>
<proteinExistence type="inferred from homology"/>
<evidence type="ECO:0000256" key="6">
    <source>
        <dbReference type="ARBA" id="ARBA00023136"/>
    </source>
</evidence>
<dbReference type="Pfam" id="PF03601">
    <property type="entry name" value="Cons_hypoth698"/>
    <property type="match status" value="1"/>
</dbReference>
<feature type="transmembrane region" description="Helical" evidence="7">
    <location>
        <begin position="104"/>
        <end position="127"/>
    </location>
</feature>
<keyword evidence="3" id="KW-1003">Cell membrane</keyword>
<evidence type="ECO:0000256" key="1">
    <source>
        <dbReference type="ARBA" id="ARBA00004651"/>
    </source>
</evidence>
<comment type="similarity">
    <text evidence="2">Belongs to the UPF0324 family.</text>
</comment>
<dbReference type="Proteomes" id="UP000756860">
    <property type="component" value="Unassembled WGS sequence"/>
</dbReference>
<comment type="caution">
    <text evidence="8">The sequence shown here is derived from an EMBL/GenBank/DDBJ whole genome shotgun (WGS) entry which is preliminary data.</text>
</comment>
<accession>A0ABS5SAW2</accession>
<evidence type="ECO:0000256" key="3">
    <source>
        <dbReference type="ARBA" id="ARBA00022475"/>
    </source>
</evidence>
<evidence type="ECO:0000256" key="7">
    <source>
        <dbReference type="SAM" id="Phobius"/>
    </source>
</evidence>
<evidence type="ECO:0000256" key="5">
    <source>
        <dbReference type="ARBA" id="ARBA00022989"/>
    </source>
</evidence>
<protein>
    <submittedName>
        <fullName evidence="8">Sulfate exporter family transporter</fullName>
    </submittedName>
</protein>
<dbReference type="InterPro" id="IPR018383">
    <property type="entry name" value="UPF0324_pro"/>
</dbReference>
<dbReference type="EMBL" id="JAHCVK010000001">
    <property type="protein sequence ID" value="MBT0652510.1"/>
    <property type="molecule type" value="Genomic_DNA"/>
</dbReference>
<keyword evidence="5 7" id="KW-1133">Transmembrane helix</keyword>
<feature type="transmembrane region" description="Helical" evidence="7">
    <location>
        <begin position="134"/>
        <end position="152"/>
    </location>
</feature>
<evidence type="ECO:0000256" key="4">
    <source>
        <dbReference type="ARBA" id="ARBA00022692"/>
    </source>
</evidence>
<keyword evidence="6 7" id="KW-0472">Membrane</keyword>
<sequence>MKSPSRFIFFLLVLGTATPWCGPAIALTAGILFSLIMGNPWPKSTAVWSKKLLQLSVVGLGFGVGIVDVWHAGREAVLYTPVSIGVTVAVGLLLGKMLRTPTKASALISFGTAICGGSAIAAMAPVIEASDEDIAISLATVFSLNAVALFIFPPLGHLFVLTERQFGLWSALAIHDTSSVVGAASAYGSVALSNGTTVKLARAVWIAPAALLTSRFTKTQTKVGIPLFIVGFIAASAVRSFLPSLSHIWQILSIVARQSLVVTLFLVGNGLTREVLQKVGIRPLAQGVILWIVVSAAVLIAVSGGMIH</sequence>
<reference evidence="8 9" key="1">
    <citation type="submission" date="2021-05" db="EMBL/GenBank/DDBJ databases">
        <title>The draft genome of Geobacter luticola JCM 17780.</title>
        <authorList>
            <person name="Xu Z."/>
            <person name="Masuda Y."/>
            <person name="Itoh H."/>
            <person name="Senoo K."/>
        </authorList>
    </citation>
    <scope>NUCLEOTIDE SEQUENCE [LARGE SCALE GENOMIC DNA]</scope>
    <source>
        <strain evidence="8 9">JCM 17780</strain>
    </source>
</reference>
<feature type="transmembrane region" description="Helical" evidence="7">
    <location>
        <begin position="52"/>
        <end position="70"/>
    </location>
</feature>
<feature type="transmembrane region" description="Helical" evidence="7">
    <location>
        <begin position="172"/>
        <end position="192"/>
    </location>
</feature>
<evidence type="ECO:0000256" key="2">
    <source>
        <dbReference type="ARBA" id="ARBA00007977"/>
    </source>
</evidence>
<comment type="subcellular location">
    <subcellularLocation>
        <location evidence="1">Cell membrane</location>
        <topology evidence="1">Multi-pass membrane protein</topology>
    </subcellularLocation>
</comment>
<dbReference type="PANTHER" id="PTHR30106:SF1">
    <property type="entry name" value="UPF0324 MEMBRANE PROTEIN FN0533"/>
    <property type="match status" value="1"/>
</dbReference>
<evidence type="ECO:0000313" key="9">
    <source>
        <dbReference type="Proteomes" id="UP000756860"/>
    </source>
</evidence>